<accession>A0A078KR81</accession>
<organism evidence="2 3">
    <name type="scientific">[Clostridium] cellulosi</name>
    <dbReference type="NCBI Taxonomy" id="29343"/>
    <lineage>
        <taxon>Bacteria</taxon>
        <taxon>Bacillati</taxon>
        <taxon>Bacillota</taxon>
        <taxon>Clostridia</taxon>
        <taxon>Eubacteriales</taxon>
        <taxon>Oscillospiraceae</taxon>
        <taxon>Oscillospiraceae incertae sedis</taxon>
    </lineage>
</organism>
<keyword evidence="3" id="KW-1185">Reference proteome</keyword>
<dbReference type="Proteomes" id="UP000032431">
    <property type="component" value="Chromosome I"/>
</dbReference>
<reference evidence="3" key="1">
    <citation type="submission" date="2014-07" db="EMBL/GenBank/DDBJ databases">
        <authorList>
            <person name="Wibberg D."/>
        </authorList>
    </citation>
    <scope>NUCLEOTIDE SEQUENCE [LARGE SCALE GENOMIC DNA]</scope>
    <source>
        <strain evidence="3">DG5</strain>
    </source>
</reference>
<evidence type="ECO:0000313" key="3">
    <source>
        <dbReference type="Proteomes" id="UP000032431"/>
    </source>
</evidence>
<feature type="region of interest" description="Disordered" evidence="1">
    <location>
        <begin position="1"/>
        <end position="43"/>
    </location>
</feature>
<evidence type="ECO:0000256" key="1">
    <source>
        <dbReference type="SAM" id="MobiDB-lite"/>
    </source>
</evidence>
<feature type="compositionally biased region" description="Basic and acidic residues" evidence="1">
    <location>
        <begin position="27"/>
        <end position="43"/>
    </location>
</feature>
<dbReference type="PATRIC" id="fig|29343.3.peg.521"/>
<sequence>MGNTGKKRTDPRGAQDKKPKNAQKPVPEIKGKARSGKEHAGPM</sequence>
<dbReference type="KEGG" id="ccel:CCDG5_0496"/>
<dbReference type="HOGENOM" id="CLU_3231737_0_0_9"/>
<name>A0A078KR81_9FIRM</name>
<evidence type="ECO:0000313" key="2">
    <source>
        <dbReference type="EMBL" id="CDZ23634.1"/>
    </source>
</evidence>
<feature type="compositionally biased region" description="Basic and acidic residues" evidence="1">
    <location>
        <begin position="7"/>
        <end position="19"/>
    </location>
</feature>
<dbReference type="EMBL" id="LM995447">
    <property type="protein sequence ID" value="CDZ23634.1"/>
    <property type="molecule type" value="Genomic_DNA"/>
</dbReference>
<dbReference type="AlphaFoldDB" id="A0A078KR81"/>
<proteinExistence type="predicted"/>
<gene>
    <name evidence="2" type="ORF">CCDG5_0496</name>
</gene>
<protein>
    <submittedName>
        <fullName evidence="2">Uncharacterized protein</fullName>
    </submittedName>
</protein>